<accession>A0A4R2SAP3</accession>
<keyword evidence="6" id="KW-0808">Transferase</keyword>
<evidence type="ECO:0000256" key="1">
    <source>
        <dbReference type="ARBA" id="ARBA00004141"/>
    </source>
</evidence>
<evidence type="ECO:0000256" key="2">
    <source>
        <dbReference type="ARBA" id="ARBA00022692"/>
    </source>
</evidence>
<dbReference type="GO" id="GO:0032259">
    <property type="term" value="P:methylation"/>
    <property type="evidence" value="ECO:0007669"/>
    <property type="project" value="UniProtKB-KW"/>
</dbReference>
<dbReference type="Proteomes" id="UP000294746">
    <property type="component" value="Unassembled WGS sequence"/>
</dbReference>
<dbReference type="AlphaFoldDB" id="A0A4R2SAP3"/>
<gene>
    <name evidence="6" type="ORF">EDD57_11823</name>
</gene>
<evidence type="ECO:0000256" key="4">
    <source>
        <dbReference type="ARBA" id="ARBA00023136"/>
    </source>
</evidence>
<proteinExistence type="predicted"/>
<dbReference type="PANTHER" id="PTHR43847:SF1">
    <property type="entry name" value="BLL3993 PROTEIN"/>
    <property type="match status" value="1"/>
</dbReference>
<evidence type="ECO:0000313" key="7">
    <source>
        <dbReference type="Proteomes" id="UP000294746"/>
    </source>
</evidence>
<dbReference type="PANTHER" id="PTHR43847">
    <property type="entry name" value="BLL3993 PROTEIN"/>
    <property type="match status" value="1"/>
</dbReference>
<dbReference type="InterPro" id="IPR007269">
    <property type="entry name" value="ICMT_MeTrfase"/>
</dbReference>
<feature type="transmembrane region" description="Helical" evidence="5">
    <location>
        <begin position="70"/>
        <end position="89"/>
    </location>
</feature>
<sequence>MKWTLILWSLVVLQRIWEVGVAKQNGEWMRRRGGQEVGREHYPLLVGVHVLFFLGILIEMFLYHATPPTWWWIPFLLFIGVQALRYWSIRSLGRLWNTRIWVLPNTPIERKGPYQYMRHPNYVAVVTEFLVFPLLFGAYVTCIVMTFVNILVLVLLRIPMEEKALKEVSLSLNEEEMEYTGGLFSRWDQEPS</sequence>
<feature type="transmembrane region" description="Helical" evidence="5">
    <location>
        <begin position="42"/>
        <end position="63"/>
    </location>
</feature>
<dbReference type="Gene3D" id="1.20.120.1630">
    <property type="match status" value="1"/>
</dbReference>
<evidence type="ECO:0000256" key="5">
    <source>
        <dbReference type="SAM" id="Phobius"/>
    </source>
</evidence>
<comment type="caution">
    <text evidence="6">The sequence shown here is derived from an EMBL/GenBank/DDBJ whole genome shotgun (WGS) entry which is preliminary data.</text>
</comment>
<keyword evidence="3 5" id="KW-1133">Transmembrane helix</keyword>
<reference evidence="6 7" key="1">
    <citation type="submission" date="2019-03" db="EMBL/GenBank/DDBJ databases">
        <title>Genomic Encyclopedia of Type Strains, Phase IV (KMG-IV): sequencing the most valuable type-strain genomes for metagenomic binning, comparative biology and taxonomic classification.</title>
        <authorList>
            <person name="Goeker M."/>
        </authorList>
    </citation>
    <scope>NUCLEOTIDE SEQUENCE [LARGE SCALE GENOMIC DNA]</scope>
    <source>
        <strain evidence="6 7">DSM 46831</strain>
    </source>
</reference>
<dbReference type="EMBL" id="SLXV01000018">
    <property type="protein sequence ID" value="TCP68285.1"/>
    <property type="molecule type" value="Genomic_DNA"/>
</dbReference>
<protein>
    <submittedName>
        <fullName evidence="6">15-methylpalmitoyl-4-hydroxy-2-pyrone 4-O-methyltransferase</fullName>
    </submittedName>
</protein>
<keyword evidence="6" id="KW-0489">Methyltransferase</keyword>
<keyword evidence="2 5" id="KW-0812">Transmembrane</keyword>
<organism evidence="6 7">
    <name type="scientific">Baia soyae</name>
    <dbReference type="NCBI Taxonomy" id="1544746"/>
    <lineage>
        <taxon>Bacteria</taxon>
        <taxon>Bacillati</taxon>
        <taxon>Bacillota</taxon>
        <taxon>Bacilli</taxon>
        <taxon>Bacillales</taxon>
        <taxon>Thermoactinomycetaceae</taxon>
        <taxon>Baia</taxon>
    </lineage>
</organism>
<dbReference type="RefSeq" id="WP_131848827.1">
    <property type="nucleotide sequence ID" value="NZ_SLXV01000018.1"/>
</dbReference>
<keyword evidence="4 5" id="KW-0472">Membrane</keyword>
<dbReference type="InterPro" id="IPR052527">
    <property type="entry name" value="Metal_cation-efflux_comp"/>
</dbReference>
<dbReference type="Pfam" id="PF04140">
    <property type="entry name" value="ICMT"/>
    <property type="match status" value="1"/>
</dbReference>
<comment type="subcellular location">
    <subcellularLocation>
        <location evidence="1">Membrane</location>
        <topology evidence="1">Multi-pass membrane protein</topology>
    </subcellularLocation>
</comment>
<evidence type="ECO:0000313" key="6">
    <source>
        <dbReference type="EMBL" id="TCP68285.1"/>
    </source>
</evidence>
<dbReference type="GO" id="GO:0016020">
    <property type="term" value="C:membrane"/>
    <property type="evidence" value="ECO:0007669"/>
    <property type="project" value="UniProtKB-SubCell"/>
</dbReference>
<evidence type="ECO:0000256" key="3">
    <source>
        <dbReference type="ARBA" id="ARBA00022989"/>
    </source>
</evidence>
<dbReference type="GO" id="GO:0004671">
    <property type="term" value="F:protein C-terminal S-isoprenylcysteine carboxyl O-methyltransferase activity"/>
    <property type="evidence" value="ECO:0007669"/>
    <property type="project" value="InterPro"/>
</dbReference>
<dbReference type="OrthoDB" id="7203053at2"/>
<keyword evidence="7" id="KW-1185">Reference proteome</keyword>
<feature type="transmembrane region" description="Helical" evidence="5">
    <location>
        <begin position="130"/>
        <end position="156"/>
    </location>
</feature>
<name>A0A4R2SAP3_9BACL</name>